<accession>A0A9P7MKK9</accession>
<proteinExistence type="predicted"/>
<dbReference type="AlphaFoldDB" id="A0A9P7MKK9"/>
<dbReference type="Proteomes" id="UP000784919">
    <property type="component" value="Unassembled WGS sequence"/>
</dbReference>
<organism evidence="2 3">
    <name type="scientific">Claviceps arundinis</name>
    <dbReference type="NCBI Taxonomy" id="1623583"/>
    <lineage>
        <taxon>Eukaryota</taxon>
        <taxon>Fungi</taxon>
        <taxon>Dikarya</taxon>
        <taxon>Ascomycota</taxon>
        <taxon>Pezizomycotina</taxon>
        <taxon>Sordariomycetes</taxon>
        <taxon>Hypocreomycetidae</taxon>
        <taxon>Hypocreales</taxon>
        <taxon>Clavicipitaceae</taxon>
        <taxon>Claviceps</taxon>
    </lineage>
</organism>
<reference evidence="2" key="1">
    <citation type="journal article" date="2020" name="bioRxiv">
        <title>Whole genome comparisons of ergot fungi reveals the divergence and evolution of species within the genus Claviceps are the result of varying mechanisms driving genome evolution and host range expansion.</title>
        <authorList>
            <person name="Wyka S.A."/>
            <person name="Mondo S.J."/>
            <person name="Liu M."/>
            <person name="Dettman J."/>
            <person name="Nalam V."/>
            <person name="Broders K.D."/>
        </authorList>
    </citation>
    <scope>NUCLEOTIDE SEQUENCE</scope>
    <source>
        <strain evidence="2">CCC 1102</strain>
    </source>
</reference>
<sequence>MSGDDIVELRRQLRTAQERSLEERRQREAAQELSLEDRRQREAAEVRALEERRRREAEERERRLTLADYLHSYHTSDELPEVKAVGTSATRSRSHARNAAGRLCPRHIIPWKDFPYEISKVYDKLSMSESFFHDRILPSLPPLQGLELVGCELHLRQRQQAVVIDAVDVLLEKVCEDPRLRETFDIAAGGRVSFDDFEKKHPNVTLREKPKTDSSFTRYCQTCDYRASGVDEKSRLVLLVLYEPPCQLTPAQMAMGLDGENVIELGRSHVTNESHQTADSITLESRRLAAAVITQLFQAMIRSKVRFGYVDTGEVKLFLRIGEDPSRVEYFLAVPSRDVEVEGDAEPRLQLTSVAQVFAFTLLALQSPIPDKNWKDASQMLGKWDKACDVSLPETPEPSGTSGAPWIANYNPATLRGDVIGDIGGWYTGGCDDYETLFNRAARGGQGDDVEGGAPENCGAAFNNKVKIEKTRVGFPKMLGLPKVIKDI</sequence>
<protein>
    <submittedName>
        <fullName evidence="2">Uncharacterized protein</fullName>
    </submittedName>
</protein>
<feature type="region of interest" description="Disordered" evidence="1">
    <location>
        <begin position="17"/>
        <end position="41"/>
    </location>
</feature>
<evidence type="ECO:0000313" key="3">
    <source>
        <dbReference type="Proteomes" id="UP000784919"/>
    </source>
</evidence>
<comment type="caution">
    <text evidence="2">The sequence shown here is derived from an EMBL/GenBank/DDBJ whole genome shotgun (WGS) entry which is preliminary data.</text>
</comment>
<dbReference type="EMBL" id="SRPS01000463">
    <property type="protein sequence ID" value="KAG5957684.1"/>
    <property type="molecule type" value="Genomic_DNA"/>
</dbReference>
<evidence type="ECO:0000313" key="2">
    <source>
        <dbReference type="EMBL" id="KAG5957684.1"/>
    </source>
</evidence>
<name>A0A9P7MKK9_9HYPO</name>
<evidence type="ECO:0000256" key="1">
    <source>
        <dbReference type="SAM" id="MobiDB-lite"/>
    </source>
</evidence>
<gene>
    <name evidence="2" type="ORF">E4U56_006042</name>
</gene>
<dbReference type="OrthoDB" id="2156052at2759"/>